<dbReference type="Gene3D" id="3.30.2010.30">
    <property type="match status" value="1"/>
</dbReference>
<evidence type="ECO:0000256" key="11">
    <source>
        <dbReference type="ARBA" id="ARBA00023049"/>
    </source>
</evidence>
<keyword evidence="6 17" id="KW-0031">Aminopeptidase</keyword>
<feature type="domain" description="Peptidase M1 alanyl aminopeptidase C-terminal" evidence="15">
    <location>
        <begin position="557"/>
        <end position="877"/>
    </location>
</feature>
<dbReference type="AlphaFoldDB" id="A0A087LXJ0"/>
<dbReference type="STRING" id="46914.JP75_21445"/>
<dbReference type="InterPro" id="IPR012779">
    <property type="entry name" value="Peptidase_M1_pepN"/>
</dbReference>
<dbReference type="PANTHER" id="PTHR46322:SF1">
    <property type="entry name" value="PUROMYCIN-SENSITIVE AMINOPEPTIDASE"/>
    <property type="match status" value="1"/>
</dbReference>
<dbReference type="Gene3D" id="2.60.40.1730">
    <property type="entry name" value="tricorn interacting facor f3 domain"/>
    <property type="match status" value="1"/>
</dbReference>
<dbReference type="SUPFAM" id="SSF55486">
    <property type="entry name" value="Metalloproteases ('zincins'), catalytic domain"/>
    <property type="match status" value="1"/>
</dbReference>
<evidence type="ECO:0000256" key="12">
    <source>
        <dbReference type="NCBIfam" id="TIGR02414"/>
    </source>
</evidence>
<dbReference type="RefSeq" id="WP_035086584.1">
    <property type="nucleotide sequence ID" value="NZ_JQGC01000027.1"/>
</dbReference>
<dbReference type="OrthoDB" id="100605at2"/>
<reference evidence="17 18" key="1">
    <citation type="submission" date="2014-08" db="EMBL/GenBank/DDBJ databases">
        <authorList>
            <person name="Hassan Y.I."/>
            <person name="Lepp D."/>
            <person name="Zhou T."/>
        </authorList>
    </citation>
    <scope>NUCLEOTIDE SEQUENCE [LARGE SCALE GENOMIC DNA]</scope>
    <source>
        <strain evidence="17 18">IFO13584</strain>
    </source>
</reference>
<comment type="similarity">
    <text evidence="3">Belongs to the peptidase M1 family.</text>
</comment>
<dbReference type="InterPro" id="IPR038438">
    <property type="entry name" value="PepN_Ig-like_sf"/>
</dbReference>
<dbReference type="InterPro" id="IPR035414">
    <property type="entry name" value="Peptidase_M1_pepN_Ig-like"/>
</dbReference>
<dbReference type="Gene3D" id="1.10.390.10">
    <property type="entry name" value="Neutral Protease Domain 2"/>
    <property type="match status" value="1"/>
</dbReference>
<feature type="domain" description="Peptidase M1 membrane alanine aminopeptidase" evidence="13">
    <location>
        <begin position="231"/>
        <end position="445"/>
    </location>
</feature>
<comment type="caution">
    <text evidence="17">The sequence shown here is derived from an EMBL/GenBank/DDBJ whole genome shotgun (WGS) entry which is preliminary data.</text>
</comment>
<dbReference type="SUPFAM" id="SSF63737">
    <property type="entry name" value="Leukotriene A4 hydrolase N-terminal domain"/>
    <property type="match status" value="1"/>
</dbReference>
<feature type="domain" description="Aminopeptidase N-like N-terminal" evidence="16">
    <location>
        <begin position="26"/>
        <end position="192"/>
    </location>
</feature>
<dbReference type="InterPro" id="IPR024601">
    <property type="entry name" value="Peptidase_M1_pepN_C"/>
</dbReference>
<dbReference type="GO" id="GO:0008270">
    <property type="term" value="F:zinc ion binding"/>
    <property type="evidence" value="ECO:0007669"/>
    <property type="project" value="InterPro"/>
</dbReference>
<feature type="domain" description="Peptidase M1 alanyl aminopeptidase Ig-like fold" evidence="14">
    <location>
        <begin position="450"/>
        <end position="552"/>
    </location>
</feature>
<dbReference type="FunFam" id="2.60.40.1840:FF:000001">
    <property type="entry name" value="Aminopeptidase N"/>
    <property type="match status" value="1"/>
</dbReference>
<evidence type="ECO:0000256" key="8">
    <source>
        <dbReference type="ARBA" id="ARBA00022723"/>
    </source>
</evidence>
<dbReference type="Gene3D" id="1.25.50.10">
    <property type="entry name" value="Peptidase M1, alanyl aminopeptidase, C-terminal domain"/>
    <property type="match status" value="1"/>
</dbReference>
<evidence type="ECO:0000256" key="5">
    <source>
        <dbReference type="ARBA" id="ARBA00015611"/>
    </source>
</evidence>
<comment type="catalytic activity">
    <reaction evidence="1">
        <text>Release of an N-terminal amino acid, Xaa-|-Yaa- from a peptide, amide or arylamide. Xaa is preferably Ala, but may be most amino acids including Pro (slow action). When a terminal hydrophobic residue is followed by a prolyl residue, the two may be released as an intact Xaa-Pro dipeptide.</text>
        <dbReference type="EC" id="3.4.11.2"/>
    </reaction>
</comment>
<dbReference type="Pfam" id="PF17432">
    <property type="entry name" value="DUF3458_C"/>
    <property type="match status" value="1"/>
</dbReference>
<dbReference type="Pfam" id="PF11940">
    <property type="entry name" value="DUF3458"/>
    <property type="match status" value="1"/>
</dbReference>
<keyword evidence="9" id="KW-0378">Hydrolase</keyword>
<dbReference type="MEROPS" id="M01.005"/>
<evidence type="ECO:0000256" key="6">
    <source>
        <dbReference type="ARBA" id="ARBA00022438"/>
    </source>
</evidence>
<dbReference type="Pfam" id="PF17900">
    <property type="entry name" value="Peptidase_M1_N"/>
    <property type="match status" value="1"/>
</dbReference>
<dbReference type="InterPro" id="IPR037144">
    <property type="entry name" value="Peptidase_M1_pepN_C_sf"/>
</dbReference>
<protein>
    <recommendedName>
        <fullName evidence="5 12">Aminopeptidase N</fullName>
        <ecNumber evidence="4 12">3.4.11.2</ecNumber>
    </recommendedName>
</protein>
<evidence type="ECO:0000313" key="17">
    <source>
        <dbReference type="EMBL" id="KFL29343.1"/>
    </source>
</evidence>
<dbReference type="Proteomes" id="UP000028981">
    <property type="component" value="Unassembled WGS sequence"/>
</dbReference>
<evidence type="ECO:0000256" key="1">
    <source>
        <dbReference type="ARBA" id="ARBA00000098"/>
    </source>
</evidence>
<dbReference type="PRINTS" id="PR00756">
    <property type="entry name" value="ALADIPTASE"/>
</dbReference>
<dbReference type="GO" id="GO:0006508">
    <property type="term" value="P:proteolysis"/>
    <property type="evidence" value="ECO:0007669"/>
    <property type="project" value="UniProtKB-UniRule"/>
</dbReference>
<dbReference type="NCBIfam" id="TIGR02414">
    <property type="entry name" value="pepN_proteo"/>
    <property type="match status" value="1"/>
</dbReference>
<dbReference type="GO" id="GO:0008237">
    <property type="term" value="F:metallopeptidase activity"/>
    <property type="evidence" value="ECO:0007669"/>
    <property type="project" value="UniProtKB-UniRule"/>
</dbReference>
<evidence type="ECO:0000256" key="3">
    <source>
        <dbReference type="ARBA" id="ARBA00010136"/>
    </source>
</evidence>
<evidence type="ECO:0000256" key="7">
    <source>
        <dbReference type="ARBA" id="ARBA00022670"/>
    </source>
</evidence>
<proteinExistence type="inferred from homology"/>
<keyword evidence="18" id="KW-1185">Reference proteome</keyword>
<dbReference type="PANTHER" id="PTHR46322">
    <property type="entry name" value="PUROMYCIN-SENSITIVE AMINOPEPTIDASE"/>
    <property type="match status" value="1"/>
</dbReference>
<gene>
    <name evidence="17" type="primary">pepN</name>
    <name evidence="17" type="ORF">JP75_21445</name>
</gene>
<evidence type="ECO:0000313" key="18">
    <source>
        <dbReference type="Proteomes" id="UP000028981"/>
    </source>
</evidence>
<dbReference type="InterPro" id="IPR042097">
    <property type="entry name" value="Aminopeptidase_N-like_N_sf"/>
</dbReference>
<evidence type="ECO:0000259" key="15">
    <source>
        <dbReference type="Pfam" id="PF17432"/>
    </source>
</evidence>
<evidence type="ECO:0000259" key="14">
    <source>
        <dbReference type="Pfam" id="PF11940"/>
    </source>
</evidence>
<evidence type="ECO:0000256" key="9">
    <source>
        <dbReference type="ARBA" id="ARBA00022801"/>
    </source>
</evidence>
<evidence type="ECO:0000259" key="16">
    <source>
        <dbReference type="Pfam" id="PF17900"/>
    </source>
</evidence>
<dbReference type="EC" id="3.4.11.2" evidence="4 12"/>
<comment type="cofactor">
    <cofactor evidence="2">
        <name>Zn(2+)</name>
        <dbReference type="ChEBI" id="CHEBI:29105"/>
    </cofactor>
</comment>
<dbReference type="InterPro" id="IPR001930">
    <property type="entry name" value="Peptidase_M1"/>
</dbReference>
<accession>A0A087LXJ0</accession>
<dbReference type="Pfam" id="PF01433">
    <property type="entry name" value="Peptidase_M1"/>
    <property type="match status" value="1"/>
</dbReference>
<keyword evidence="10" id="KW-0862">Zinc</keyword>
<dbReference type="InterPro" id="IPR027268">
    <property type="entry name" value="Peptidase_M4/M1_CTD_sf"/>
</dbReference>
<dbReference type="InterPro" id="IPR014782">
    <property type="entry name" value="Peptidase_M1_dom"/>
</dbReference>
<name>A0A087LXJ0_9HYPH</name>
<evidence type="ECO:0000256" key="4">
    <source>
        <dbReference type="ARBA" id="ARBA00012564"/>
    </source>
</evidence>
<dbReference type="FunFam" id="3.30.2010.30:FF:000002">
    <property type="entry name" value="Putative aminopeptidase N"/>
    <property type="match status" value="1"/>
</dbReference>
<dbReference type="CDD" id="cd09600">
    <property type="entry name" value="M1_APN"/>
    <property type="match status" value="1"/>
</dbReference>
<dbReference type="EMBL" id="JQGC01000027">
    <property type="protein sequence ID" value="KFL29343.1"/>
    <property type="molecule type" value="Genomic_DNA"/>
</dbReference>
<dbReference type="InterPro" id="IPR045357">
    <property type="entry name" value="Aminopeptidase_N-like_N"/>
</dbReference>
<dbReference type="Gene3D" id="2.60.40.1840">
    <property type="match status" value="1"/>
</dbReference>
<sequence length="878" mass="96477">MRTETEHTIFLKDYAPTPYSVVAVDMDFKITEAGTRVRTQMTIEPRPETEPGTPLVLDGDGLTLQSIAIDGAPLMMVAYTTDDDGLTVVEPPFRRFVLETEVNLTPETNTKLMGLYRSSGTWCTQCEPEGFRRITYYLDRPDILAPFKVRITAPRDIAPVLLSNGNLIDKGEAGDGMHFALWEDPFPKPAYLFALVAGDLGSITDTFTTSSGRKVDLAIYCTHGKEAECLYAMDSLKRSMAWDEKRFGREYDLDVFNIVAVSDFNFGAMENKGLNIFNDKLVFALPETASDANYANIERVIAHEYFHNWTGNRITCRDWFQLCLKEGLTVYRDQEFSSDERSRPVQRIHDVENLRITQFPEDGGPLAHPPRPDRYREINNFYTTTVYQKGSEVVRMLATLLGEAGFRKGMDLYFERHDGEATTIEAFLKVFEDATGTDLSQFSRWYLNAGTPAVTASDSYDAASQTYTLTLTQKTAPTPNQPDKPPFVIPVKFGLIGPNGSPMGWTAVAGGTVKDDLIVLDGDSVTLTFTGVANRPVPSLLRGFSAPVKLSTNLTQQDLLFLARHDSDPFNRWDALQTVATQLMAAAATGSQPASADVDALRQAIMDTLGDPALDHAFKAQVIAMPDETVIARQIGRDVDPSAVAEARHALIRAIVGPVAERVEALHAELQVIEPYSPGAAQAGRRSLRNGLLSLLTAGSDRGAALAEAQYHAASNMTDRYAALAISAHNWTKAAPALLGDFRTRFGGDPLVFDKWLVASSQAPDDAVIERLRAILAAPDFPRTNPNRLRALLGSFVMSNPAQFARADGLGFRFVTEAAAEIDKVNPQVAARVLTGFRILPLLEAGRREAGRAALEALRNQHTLSRNTGDIIDRILAG</sequence>
<keyword evidence="8" id="KW-0479">Metal-binding</keyword>
<keyword evidence="7" id="KW-0645">Protease</keyword>
<organism evidence="17 18">
    <name type="scientific">Devosia riboflavina</name>
    <dbReference type="NCBI Taxonomy" id="46914"/>
    <lineage>
        <taxon>Bacteria</taxon>
        <taxon>Pseudomonadati</taxon>
        <taxon>Pseudomonadota</taxon>
        <taxon>Alphaproteobacteria</taxon>
        <taxon>Hyphomicrobiales</taxon>
        <taxon>Devosiaceae</taxon>
        <taxon>Devosia</taxon>
    </lineage>
</organism>
<evidence type="ECO:0000256" key="10">
    <source>
        <dbReference type="ARBA" id="ARBA00022833"/>
    </source>
</evidence>
<evidence type="ECO:0000256" key="2">
    <source>
        <dbReference type="ARBA" id="ARBA00001947"/>
    </source>
</evidence>
<keyword evidence="11" id="KW-0482">Metalloprotease</keyword>
<dbReference type="GO" id="GO:0016285">
    <property type="term" value="F:alanyl aminopeptidase activity"/>
    <property type="evidence" value="ECO:0007669"/>
    <property type="project" value="UniProtKB-EC"/>
</dbReference>
<evidence type="ECO:0000259" key="13">
    <source>
        <dbReference type="Pfam" id="PF01433"/>
    </source>
</evidence>